<proteinExistence type="predicted"/>
<evidence type="ECO:0000313" key="2">
    <source>
        <dbReference type="EMBL" id="KNC48601.1"/>
    </source>
</evidence>
<dbReference type="RefSeq" id="XP_013762657.1">
    <property type="nucleotide sequence ID" value="XM_013907203.1"/>
</dbReference>
<protein>
    <submittedName>
        <fullName evidence="2">Uncharacterized protein</fullName>
    </submittedName>
</protein>
<dbReference type="Proteomes" id="UP000054408">
    <property type="component" value="Unassembled WGS sequence"/>
</dbReference>
<evidence type="ECO:0000313" key="3">
    <source>
        <dbReference type="Proteomes" id="UP000054408"/>
    </source>
</evidence>
<sequence length="107" mass="11438">MDVAGFEARAAEAEQRLKALEAAVAAGAGAGPSSTLGVDSGVVEELNKDNARLRYQVKHLIRSLEAEEHARAEETGALQAEVARLQYQVKHLVRSLENEEAKNAADA</sequence>
<keyword evidence="3" id="KW-1185">Reference proteome</keyword>
<dbReference type="GeneID" id="25560187"/>
<evidence type="ECO:0000256" key="1">
    <source>
        <dbReference type="SAM" id="Coils"/>
    </source>
</evidence>
<reference evidence="2 3" key="1">
    <citation type="submission" date="2010-05" db="EMBL/GenBank/DDBJ databases">
        <title>The Genome Sequence of Thecamonas trahens ATCC 50062.</title>
        <authorList>
            <consortium name="The Broad Institute Genome Sequencing Platform"/>
            <person name="Russ C."/>
            <person name="Cuomo C."/>
            <person name="Shea T."/>
            <person name="Young S.K."/>
            <person name="Zeng Q."/>
            <person name="Koehrsen M."/>
            <person name="Haas B."/>
            <person name="Borodovsky M."/>
            <person name="Guigo R."/>
            <person name="Alvarado L."/>
            <person name="Berlin A."/>
            <person name="Bochicchio J."/>
            <person name="Borenstein D."/>
            <person name="Chapman S."/>
            <person name="Chen Z."/>
            <person name="Freedman E."/>
            <person name="Gellesch M."/>
            <person name="Goldberg J."/>
            <person name="Griggs A."/>
            <person name="Gujja S."/>
            <person name="Heilman E."/>
            <person name="Heiman D."/>
            <person name="Hepburn T."/>
            <person name="Howarth C."/>
            <person name="Jen D."/>
            <person name="Larson L."/>
            <person name="Mehta T."/>
            <person name="Park D."/>
            <person name="Pearson M."/>
            <person name="Roberts A."/>
            <person name="Saif S."/>
            <person name="Shenoy N."/>
            <person name="Sisk P."/>
            <person name="Stolte C."/>
            <person name="Sykes S."/>
            <person name="Thomson T."/>
            <person name="Walk T."/>
            <person name="White J."/>
            <person name="Yandava C."/>
            <person name="Burger G."/>
            <person name="Gray M.W."/>
            <person name="Holland P.W.H."/>
            <person name="King N."/>
            <person name="Lang F.B.F."/>
            <person name="Roger A.J."/>
            <person name="Ruiz-Trillo I."/>
            <person name="Lander E."/>
            <person name="Nusbaum C."/>
        </authorList>
    </citation>
    <scope>NUCLEOTIDE SEQUENCE [LARGE SCALE GENOMIC DNA]</scope>
    <source>
        <strain evidence="2 3">ATCC 50062</strain>
    </source>
</reference>
<dbReference type="EMBL" id="GL349434">
    <property type="protein sequence ID" value="KNC48601.1"/>
    <property type="molecule type" value="Genomic_DNA"/>
</dbReference>
<name>A0A0L0D984_THETB</name>
<accession>A0A0L0D984</accession>
<gene>
    <name evidence="2" type="ORF">AMSG_00378</name>
</gene>
<feature type="coiled-coil region" evidence="1">
    <location>
        <begin position="3"/>
        <end position="102"/>
    </location>
</feature>
<dbReference type="AlphaFoldDB" id="A0A0L0D984"/>
<keyword evidence="1" id="KW-0175">Coiled coil</keyword>
<organism evidence="2 3">
    <name type="scientific">Thecamonas trahens ATCC 50062</name>
    <dbReference type="NCBI Taxonomy" id="461836"/>
    <lineage>
        <taxon>Eukaryota</taxon>
        <taxon>Apusozoa</taxon>
        <taxon>Apusomonadida</taxon>
        <taxon>Apusomonadidae</taxon>
        <taxon>Thecamonas</taxon>
    </lineage>
</organism>